<dbReference type="SUPFAM" id="SSF69572">
    <property type="entry name" value="Activating enzymes of the ubiquitin-like proteins"/>
    <property type="match status" value="1"/>
</dbReference>
<dbReference type="InterPro" id="IPR035985">
    <property type="entry name" value="Ubiquitin-activating_enz"/>
</dbReference>
<gene>
    <name evidence="1" type="ORF">KDK_42750</name>
</gene>
<evidence type="ECO:0000313" key="1">
    <source>
        <dbReference type="EMBL" id="GCE20475.1"/>
    </source>
</evidence>
<accession>A0A402AN84</accession>
<name>A0A402AN84_9CHLR</name>
<dbReference type="GO" id="GO:0008641">
    <property type="term" value="F:ubiquitin-like modifier activating enzyme activity"/>
    <property type="evidence" value="ECO:0007669"/>
    <property type="project" value="InterPro"/>
</dbReference>
<keyword evidence="2" id="KW-1185">Reference proteome</keyword>
<sequence length="122" mass="14129">MTWLDLWENTFDRIELPRQPDCPACGEHHFTFLEASGNSSTSLCGRNAVQVRNIKREQQQPLDFLNLAERLRVVGEVNYNAYLLRFQVDSYELTLFPDARAIIKGTDDEQVARSIYARYIGM</sequence>
<organism evidence="1 2">
    <name type="scientific">Dictyobacter kobayashii</name>
    <dbReference type="NCBI Taxonomy" id="2014872"/>
    <lineage>
        <taxon>Bacteria</taxon>
        <taxon>Bacillati</taxon>
        <taxon>Chloroflexota</taxon>
        <taxon>Ktedonobacteria</taxon>
        <taxon>Ktedonobacterales</taxon>
        <taxon>Dictyobacteraceae</taxon>
        <taxon>Dictyobacter</taxon>
    </lineage>
</organism>
<evidence type="ECO:0000313" key="2">
    <source>
        <dbReference type="Proteomes" id="UP000287188"/>
    </source>
</evidence>
<protein>
    <submittedName>
        <fullName evidence="1">Uncharacterized protein</fullName>
    </submittedName>
</protein>
<proteinExistence type="predicted"/>
<comment type="caution">
    <text evidence="1">The sequence shown here is derived from an EMBL/GenBank/DDBJ whole genome shotgun (WGS) entry which is preliminary data.</text>
</comment>
<dbReference type="EMBL" id="BIFS01000001">
    <property type="protein sequence ID" value="GCE20475.1"/>
    <property type="molecule type" value="Genomic_DNA"/>
</dbReference>
<reference evidence="2" key="1">
    <citation type="submission" date="2018-12" db="EMBL/GenBank/DDBJ databases">
        <title>Tengunoibacter tsumagoiensis gen. nov., sp. nov., Dictyobacter kobayashii sp. nov., D. alpinus sp. nov., and D. joshuensis sp. nov. and description of Dictyobacteraceae fam. nov. within the order Ktedonobacterales isolated from Tengu-no-mugimeshi.</title>
        <authorList>
            <person name="Wang C.M."/>
            <person name="Zheng Y."/>
            <person name="Sakai Y."/>
            <person name="Toyoda A."/>
            <person name="Minakuchi Y."/>
            <person name="Abe K."/>
            <person name="Yokota A."/>
            <person name="Yabe S."/>
        </authorList>
    </citation>
    <scope>NUCLEOTIDE SEQUENCE [LARGE SCALE GENOMIC DNA]</scope>
    <source>
        <strain evidence="2">Uno11</strain>
    </source>
</reference>
<dbReference type="AlphaFoldDB" id="A0A402AN84"/>
<dbReference type="Proteomes" id="UP000287188">
    <property type="component" value="Unassembled WGS sequence"/>
</dbReference>